<reference evidence="14" key="1">
    <citation type="submission" date="2020-04" db="EMBL/GenBank/DDBJ databases">
        <authorList>
            <person name="Alioto T."/>
            <person name="Alioto T."/>
            <person name="Gomez Garrido J."/>
        </authorList>
    </citation>
    <scope>NUCLEOTIDE SEQUENCE</scope>
    <source>
        <strain evidence="14">A484AB</strain>
    </source>
</reference>
<feature type="binding site" evidence="12">
    <location>
        <position position="107"/>
    </location>
    <ligand>
        <name>Mg(2+)</name>
        <dbReference type="ChEBI" id="CHEBI:18420"/>
        <label>1</label>
    </ligand>
</feature>
<gene>
    <name evidence="14" type="ORF">PACLA_8A085503</name>
</gene>
<keyword evidence="15" id="KW-1185">Reference proteome</keyword>
<name>A0A6S7LRN5_PARCT</name>
<dbReference type="Gene3D" id="1.10.4080.10">
    <property type="entry name" value="ADP-ribosylation/Crystallin J1"/>
    <property type="match status" value="1"/>
</dbReference>
<dbReference type="GO" id="GO:0004649">
    <property type="term" value="F:poly(ADP-ribose) glycohydrolase activity"/>
    <property type="evidence" value="ECO:0007669"/>
    <property type="project" value="UniProtKB-EC"/>
</dbReference>
<dbReference type="SUPFAM" id="SSF101478">
    <property type="entry name" value="ADP-ribosylglycohydrolase"/>
    <property type="match status" value="1"/>
</dbReference>
<feature type="binding site" evidence="12">
    <location>
        <position position="109"/>
    </location>
    <ligand>
        <name>Mg(2+)</name>
        <dbReference type="ChEBI" id="CHEBI:18420"/>
        <label>1</label>
    </ligand>
</feature>
<organism evidence="14 15">
    <name type="scientific">Paramuricea clavata</name>
    <name type="common">Red gorgonian</name>
    <name type="synonym">Violescent sea-whip</name>
    <dbReference type="NCBI Taxonomy" id="317549"/>
    <lineage>
        <taxon>Eukaryota</taxon>
        <taxon>Metazoa</taxon>
        <taxon>Cnidaria</taxon>
        <taxon>Anthozoa</taxon>
        <taxon>Octocorallia</taxon>
        <taxon>Malacalcyonacea</taxon>
        <taxon>Plexauridae</taxon>
        <taxon>Paramuricea</taxon>
    </lineage>
</organism>
<sequence length="160" mass="17551">MIVTAQHLENNEGKTGQESKVKASRNEEGEKYEEGDRGRQSYVTQFQHVKQMLVESEGGPNTQHVIETLGHGIKAVEAVPAAIFAFLYKSDTYFEDVLLYAMSLGGDTDTIASMAGAIAGAYWGDEQIPEEWYPVTEGVNEITKYADELCDLRVGPAGSK</sequence>
<comment type="cofactor">
    <cofactor evidence="12">
        <name>Mg(2+)</name>
        <dbReference type="ChEBI" id="CHEBI:18420"/>
    </cofactor>
    <text evidence="12">Binds 2 magnesium ions per subunit.</text>
</comment>
<comment type="similarity">
    <text evidence="1">Belongs to the ADP-ribosylglycohydrolase family.</text>
</comment>
<keyword evidence="12" id="KW-0479">Metal-binding</keyword>
<accession>A0A6S7LRN5</accession>
<dbReference type="EC" id="3.2.1.143" evidence="2"/>
<evidence type="ECO:0000256" key="7">
    <source>
        <dbReference type="ARBA" id="ARBA00042722"/>
    </source>
</evidence>
<evidence type="ECO:0000256" key="12">
    <source>
        <dbReference type="PIRSR" id="PIRSR605502-1"/>
    </source>
</evidence>
<evidence type="ECO:0000256" key="3">
    <source>
        <dbReference type="ARBA" id="ARBA00022801"/>
    </source>
</evidence>
<dbReference type="InterPro" id="IPR005502">
    <property type="entry name" value="Ribosyl_crysJ1"/>
</dbReference>
<keyword evidence="12" id="KW-0460">Magnesium</keyword>
<evidence type="ECO:0000256" key="6">
    <source>
        <dbReference type="ARBA" id="ARBA00042471"/>
    </source>
</evidence>
<proteinExistence type="inferred from homology"/>
<dbReference type="PANTHER" id="PTHR16222:SF24">
    <property type="entry name" value="ADP-RIBOSYLHYDROLASE ARH3"/>
    <property type="match status" value="1"/>
</dbReference>
<protein>
    <recommendedName>
        <fullName evidence="4">ADP-ribosylhydrolase ARH3</fullName>
        <ecNumber evidence="2">3.2.1.143</ecNumber>
    </recommendedName>
    <alternativeName>
        <fullName evidence="5">ADP-ribose glycohydrolase ARH3</fullName>
    </alternativeName>
    <alternativeName>
        <fullName evidence="6">ADP-ribosylhydrolase 3</fullName>
    </alternativeName>
    <alternativeName>
        <fullName evidence="9">O-acetyl-ADP-ribose deacetylase ARH3</fullName>
    </alternativeName>
    <alternativeName>
        <fullName evidence="10">Poly(ADP-ribose) glycohydrolase ARH3</fullName>
    </alternativeName>
    <alternativeName>
        <fullName evidence="8">[Protein ADP-ribosylarginine] hydrolase-like protein 2</fullName>
    </alternativeName>
    <alternativeName>
        <fullName evidence="7">[Protein ADP-ribosylserine] hydrolase</fullName>
    </alternativeName>
</protein>
<dbReference type="Proteomes" id="UP001152795">
    <property type="component" value="Unassembled WGS sequence"/>
</dbReference>
<feature type="compositionally biased region" description="Basic and acidic residues" evidence="13">
    <location>
        <begin position="9"/>
        <end position="39"/>
    </location>
</feature>
<dbReference type="GO" id="GO:0046872">
    <property type="term" value="F:metal ion binding"/>
    <property type="evidence" value="ECO:0007669"/>
    <property type="project" value="UniProtKB-KW"/>
</dbReference>
<comment type="caution">
    <text evidence="14">The sequence shown here is derived from an EMBL/GenBank/DDBJ whole genome shotgun (WGS) entry which is preliminary data.</text>
</comment>
<evidence type="ECO:0000256" key="1">
    <source>
        <dbReference type="ARBA" id="ARBA00010702"/>
    </source>
</evidence>
<evidence type="ECO:0000256" key="5">
    <source>
        <dbReference type="ARBA" id="ARBA00042398"/>
    </source>
</evidence>
<evidence type="ECO:0000256" key="8">
    <source>
        <dbReference type="ARBA" id="ARBA00042850"/>
    </source>
</evidence>
<evidence type="ECO:0000256" key="11">
    <source>
        <dbReference type="ARBA" id="ARBA00049015"/>
    </source>
</evidence>
<dbReference type="AlphaFoldDB" id="A0A6S7LRN5"/>
<keyword evidence="3" id="KW-0378">Hydrolase</keyword>
<dbReference type="GO" id="GO:0005634">
    <property type="term" value="C:nucleus"/>
    <property type="evidence" value="ECO:0007669"/>
    <property type="project" value="TreeGrafter"/>
</dbReference>
<dbReference type="EMBL" id="CACRXK020029547">
    <property type="protein sequence ID" value="CAB4042142.1"/>
    <property type="molecule type" value="Genomic_DNA"/>
</dbReference>
<dbReference type="OrthoDB" id="410104at2759"/>
<evidence type="ECO:0000256" key="2">
    <source>
        <dbReference type="ARBA" id="ARBA00012255"/>
    </source>
</evidence>
<dbReference type="InterPro" id="IPR036705">
    <property type="entry name" value="Ribosyl_crysJ1_sf"/>
</dbReference>
<comment type="catalytic activity">
    <reaction evidence="11">
        <text>alpha-NAD(+) + H2O = ADP-D-ribose + nicotinamide + H(+)</text>
        <dbReference type="Rhea" id="RHEA:68792"/>
        <dbReference type="ChEBI" id="CHEBI:15377"/>
        <dbReference type="ChEBI" id="CHEBI:15378"/>
        <dbReference type="ChEBI" id="CHEBI:17154"/>
        <dbReference type="ChEBI" id="CHEBI:57967"/>
        <dbReference type="ChEBI" id="CHEBI:77017"/>
    </reaction>
</comment>
<evidence type="ECO:0000256" key="4">
    <source>
        <dbReference type="ARBA" id="ARBA00041057"/>
    </source>
</evidence>
<dbReference type="InterPro" id="IPR050792">
    <property type="entry name" value="ADP-ribosylglycohydrolase"/>
</dbReference>
<evidence type="ECO:0000256" key="13">
    <source>
        <dbReference type="SAM" id="MobiDB-lite"/>
    </source>
</evidence>
<evidence type="ECO:0000256" key="9">
    <source>
        <dbReference type="ARBA" id="ARBA00043187"/>
    </source>
</evidence>
<feature type="binding site" evidence="12">
    <location>
        <position position="110"/>
    </location>
    <ligand>
        <name>Mg(2+)</name>
        <dbReference type="ChEBI" id="CHEBI:18420"/>
        <label>1</label>
    </ligand>
</feature>
<evidence type="ECO:0000256" key="10">
    <source>
        <dbReference type="ARBA" id="ARBA00043193"/>
    </source>
</evidence>
<evidence type="ECO:0000313" key="15">
    <source>
        <dbReference type="Proteomes" id="UP001152795"/>
    </source>
</evidence>
<dbReference type="GO" id="GO:0005739">
    <property type="term" value="C:mitochondrion"/>
    <property type="evidence" value="ECO:0007669"/>
    <property type="project" value="TreeGrafter"/>
</dbReference>
<dbReference type="PANTHER" id="PTHR16222">
    <property type="entry name" value="ADP-RIBOSYLGLYCOHYDROLASE"/>
    <property type="match status" value="1"/>
</dbReference>
<evidence type="ECO:0000313" key="14">
    <source>
        <dbReference type="EMBL" id="CAB4042142.1"/>
    </source>
</evidence>
<dbReference type="Pfam" id="PF03747">
    <property type="entry name" value="ADP_ribosyl_GH"/>
    <property type="match status" value="1"/>
</dbReference>
<feature type="region of interest" description="Disordered" evidence="13">
    <location>
        <begin position="1"/>
        <end position="39"/>
    </location>
</feature>